<dbReference type="EMBL" id="VIVR01000001">
    <property type="protein sequence ID" value="TWE17972.1"/>
    <property type="molecule type" value="Genomic_DNA"/>
</dbReference>
<dbReference type="OrthoDB" id="3470575at2"/>
<sequence>MENAVWDALPAEVQSDVDSLLLRGRRVNAIKVIRDAMGTAAPGIPTCLDLIVERYEALGRSPEGFEQLPSTSPS</sequence>
<protein>
    <submittedName>
        <fullName evidence="1">Uncharacterized protein</fullName>
    </submittedName>
</protein>
<dbReference type="Proteomes" id="UP000318416">
    <property type="component" value="Unassembled WGS sequence"/>
</dbReference>
<accession>A0A561EQT0</accession>
<keyword evidence="2" id="KW-1185">Reference proteome</keyword>
<proteinExistence type="predicted"/>
<name>A0A561EQT0_9ACTN</name>
<dbReference type="AlphaFoldDB" id="A0A561EQT0"/>
<dbReference type="RefSeq" id="WP_145790998.1">
    <property type="nucleotide sequence ID" value="NZ_BAAABR010000029.1"/>
</dbReference>
<gene>
    <name evidence="1" type="ORF">FB465_3019</name>
</gene>
<evidence type="ECO:0000313" key="1">
    <source>
        <dbReference type="EMBL" id="TWE17972.1"/>
    </source>
</evidence>
<comment type="caution">
    <text evidence="1">The sequence shown here is derived from an EMBL/GenBank/DDBJ whole genome shotgun (WGS) entry which is preliminary data.</text>
</comment>
<reference evidence="1 2" key="1">
    <citation type="submission" date="2019-06" db="EMBL/GenBank/DDBJ databases">
        <title>Sequencing the genomes of 1000 actinobacteria strains.</title>
        <authorList>
            <person name="Klenk H.-P."/>
        </authorList>
    </citation>
    <scope>NUCLEOTIDE SEQUENCE [LARGE SCALE GENOMIC DNA]</scope>
    <source>
        <strain evidence="1 2">DSM 41649</strain>
    </source>
</reference>
<evidence type="ECO:0000313" key="2">
    <source>
        <dbReference type="Proteomes" id="UP000318416"/>
    </source>
</evidence>
<organism evidence="1 2">
    <name type="scientific">Kitasatospora atroaurantiaca</name>
    <dbReference type="NCBI Taxonomy" id="285545"/>
    <lineage>
        <taxon>Bacteria</taxon>
        <taxon>Bacillati</taxon>
        <taxon>Actinomycetota</taxon>
        <taxon>Actinomycetes</taxon>
        <taxon>Kitasatosporales</taxon>
        <taxon>Streptomycetaceae</taxon>
        <taxon>Kitasatospora</taxon>
    </lineage>
</organism>